<comment type="caution">
    <text evidence="6">Lacks conserved residue(s) required for the propagation of feature annotation.</text>
</comment>
<organism evidence="9 10">
    <name type="scientific">Penstemon smallii</name>
    <dbReference type="NCBI Taxonomy" id="265156"/>
    <lineage>
        <taxon>Eukaryota</taxon>
        <taxon>Viridiplantae</taxon>
        <taxon>Streptophyta</taxon>
        <taxon>Embryophyta</taxon>
        <taxon>Tracheophyta</taxon>
        <taxon>Spermatophyta</taxon>
        <taxon>Magnoliopsida</taxon>
        <taxon>eudicotyledons</taxon>
        <taxon>Gunneridae</taxon>
        <taxon>Pentapetalae</taxon>
        <taxon>asterids</taxon>
        <taxon>lamiids</taxon>
        <taxon>Lamiales</taxon>
        <taxon>Plantaginaceae</taxon>
        <taxon>Cheloneae</taxon>
        <taxon>Penstemon</taxon>
    </lineage>
</organism>
<comment type="subcellular location">
    <subcellularLocation>
        <location evidence="1">Nucleus</location>
    </subcellularLocation>
</comment>
<dbReference type="Pfam" id="PF00249">
    <property type="entry name" value="Myb_DNA-binding"/>
    <property type="match status" value="1"/>
</dbReference>
<dbReference type="NCBIfam" id="TIGR01557">
    <property type="entry name" value="myb_SHAQKYF"/>
    <property type="match status" value="1"/>
</dbReference>
<feature type="domain" description="Response regulatory" evidence="8">
    <location>
        <begin position="1"/>
        <end position="39"/>
    </location>
</feature>
<dbReference type="AlphaFoldDB" id="A0ABD3T306"/>
<keyword evidence="10" id="KW-1185">Reference proteome</keyword>
<dbReference type="InterPro" id="IPR045279">
    <property type="entry name" value="ARR-like"/>
</dbReference>
<keyword evidence="4" id="KW-0804">Transcription</keyword>
<dbReference type="SUPFAM" id="SSF46689">
    <property type="entry name" value="Homeodomain-like"/>
    <property type="match status" value="1"/>
</dbReference>
<dbReference type="PANTHER" id="PTHR43874:SF87">
    <property type="entry name" value="HTH MYB-TYPE DOMAIN-CONTAINING PROTEIN"/>
    <property type="match status" value="1"/>
</dbReference>
<dbReference type="PROSITE" id="PS50110">
    <property type="entry name" value="RESPONSE_REGULATORY"/>
    <property type="match status" value="1"/>
</dbReference>
<dbReference type="InterPro" id="IPR011006">
    <property type="entry name" value="CheY-like_superfamily"/>
</dbReference>
<evidence type="ECO:0000313" key="10">
    <source>
        <dbReference type="Proteomes" id="UP001634393"/>
    </source>
</evidence>
<dbReference type="InterPro" id="IPR001005">
    <property type="entry name" value="SANT/Myb"/>
</dbReference>
<evidence type="ECO:0000259" key="8">
    <source>
        <dbReference type="PROSITE" id="PS50110"/>
    </source>
</evidence>
<accession>A0ABD3T306</accession>
<dbReference type="InterPro" id="IPR001789">
    <property type="entry name" value="Sig_transdc_resp-reg_receiver"/>
</dbReference>
<dbReference type="Gene3D" id="1.10.10.60">
    <property type="entry name" value="Homeodomain-like"/>
    <property type="match status" value="1"/>
</dbReference>
<protein>
    <recommendedName>
        <fullName evidence="8">Response regulatory domain-containing protein</fullName>
    </recommendedName>
</protein>
<dbReference type="InterPro" id="IPR009057">
    <property type="entry name" value="Homeodomain-like_sf"/>
</dbReference>
<reference evidence="9 10" key="1">
    <citation type="submission" date="2024-12" db="EMBL/GenBank/DDBJ databases">
        <title>The unique morphological basis and parallel evolutionary history of personate flowers in Penstemon.</title>
        <authorList>
            <person name="Depatie T.H."/>
            <person name="Wessinger C.A."/>
        </authorList>
    </citation>
    <scope>NUCLEOTIDE SEQUENCE [LARGE SCALE GENOMIC DNA]</scope>
    <source>
        <strain evidence="9">WTNN_2</strain>
        <tissue evidence="9">Leaf</tissue>
    </source>
</reference>
<feature type="region of interest" description="Disordered" evidence="7">
    <location>
        <begin position="54"/>
        <end position="77"/>
    </location>
</feature>
<evidence type="ECO:0000313" key="9">
    <source>
        <dbReference type="EMBL" id="KAL3830848.1"/>
    </source>
</evidence>
<name>A0ABD3T306_9LAMI</name>
<dbReference type="GO" id="GO:0005634">
    <property type="term" value="C:nucleus"/>
    <property type="evidence" value="ECO:0007669"/>
    <property type="project" value="UniProtKB-SubCell"/>
</dbReference>
<evidence type="ECO:0000256" key="7">
    <source>
        <dbReference type="SAM" id="MobiDB-lite"/>
    </source>
</evidence>
<keyword evidence="2" id="KW-0902">Two-component regulatory system</keyword>
<comment type="caution">
    <text evidence="9">The sequence shown here is derived from an EMBL/GenBank/DDBJ whole genome shotgun (WGS) entry which is preliminary data.</text>
</comment>
<dbReference type="InterPro" id="IPR006447">
    <property type="entry name" value="Myb_dom_plants"/>
</dbReference>
<dbReference type="Proteomes" id="UP001634393">
    <property type="component" value="Unassembled WGS sequence"/>
</dbReference>
<dbReference type="SUPFAM" id="SSF52172">
    <property type="entry name" value="CheY-like"/>
    <property type="match status" value="1"/>
</dbReference>
<dbReference type="PANTHER" id="PTHR43874">
    <property type="entry name" value="TWO-COMPONENT RESPONSE REGULATOR"/>
    <property type="match status" value="1"/>
</dbReference>
<evidence type="ECO:0000256" key="3">
    <source>
        <dbReference type="ARBA" id="ARBA00023015"/>
    </source>
</evidence>
<dbReference type="GO" id="GO:0000160">
    <property type="term" value="P:phosphorelay signal transduction system"/>
    <property type="evidence" value="ECO:0007669"/>
    <property type="project" value="UniProtKB-KW"/>
</dbReference>
<dbReference type="EMBL" id="JBJXBP010000005">
    <property type="protein sequence ID" value="KAL3830848.1"/>
    <property type="molecule type" value="Genomic_DNA"/>
</dbReference>
<keyword evidence="5" id="KW-0539">Nucleus</keyword>
<keyword evidence="3" id="KW-0805">Transcription regulation</keyword>
<evidence type="ECO:0000256" key="4">
    <source>
        <dbReference type="ARBA" id="ARBA00023163"/>
    </source>
</evidence>
<evidence type="ECO:0000256" key="1">
    <source>
        <dbReference type="ARBA" id="ARBA00004123"/>
    </source>
</evidence>
<evidence type="ECO:0000256" key="6">
    <source>
        <dbReference type="PROSITE-ProRule" id="PRU00169"/>
    </source>
</evidence>
<dbReference type="FunFam" id="1.10.10.60:FF:000007">
    <property type="entry name" value="Two-component response regulator"/>
    <property type="match status" value="1"/>
</dbReference>
<gene>
    <name evidence="9" type="ORF">ACJIZ3_019650</name>
</gene>
<evidence type="ECO:0000256" key="2">
    <source>
        <dbReference type="ARBA" id="ARBA00023012"/>
    </source>
</evidence>
<sequence length="140" mass="16254">MSSNGNMGIAKKALNEGACFFLHKPIPTQHLINVWQHFFRKMRPQIITNKVNREMESCGGSDSVKNNEDIDARDAQKRPRMSWTSDLHLKFEQAIRTLGLKKSHPKEILKLMDAPKYITVRHVSSHLQKYREKLNRKGVM</sequence>
<evidence type="ECO:0000256" key="5">
    <source>
        <dbReference type="ARBA" id="ARBA00023242"/>
    </source>
</evidence>
<proteinExistence type="predicted"/>
<feature type="compositionally biased region" description="Basic and acidic residues" evidence="7">
    <location>
        <begin position="65"/>
        <end position="77"/>
    </location>
</feature>